<evidence type="ECO:0000256" key="6">
    <source>
        <dbReference type="SAM" id="MobiDB-lite"/>
    </source>
</evidence>
<evidence type="ECO:0000256" key="1">
    <source>
        <dbReference type="ARBA" id="ARBA00022679"/>
    </source>
</evidence>
<accession>A0ABU2RZ55</accession>
<keyword evidence="1 9" id="KW-0808">Transferase</keyword>
<keyword evidence="7" id="KW-0812">Transmembrane</keyword>
<feature type="binding site" evidence="5">
    <location>
        <position position="46"/>
    </location>
    <ligand>
        <name>ATP</name>
        <dbReference type="ChEBI" id="CHEBI:30616"/>
    </ligand>
</feature>
<name>A0ABU2RZ55_9ACTN</name>
<feature type="compositionally biased region" description="Acidic residues" evidence="6">
    <location>
        <begin position="371"/>
        <end position="390"/>
    </location>
</feature>
<feature type="domain" description="Protein kinase" evidence="8">
    <location>
        <begin position="18"/>
        <end position="281"/>
    </location>
</feature>
<keyword evidence="4 5" id="KW-0067">ATP-binding</keyword>
<proteinExistence type="predicted"/>
<dbReference type="PANTHER" id="PTHR43289:SF34">
    <property type="entry name" value="SERINE_THREONINE-PROTEIN KINASE YBDM-RELATED"/>
    <property type="match status" value="1"/>
</dbReference>
<evidence type="ECO:0000256" key="4">
    <source>
        <dbReference type="ARBA" id="ARBA00022840"/>
    </source>
</evidence>
<dbReference type="SMART" id="SM00220">
    <property type="entry name" value="S_TKc"/>
    <property type="match status" value="1"/>
</dbReference>
<dbReference type="EC" id="2.7.11.1" evidence="9"/>
<dbReference type="GO" id="GO:0004674">
    <property type="term" value="F:protein serine/threonine kinase activity"/>
    <property type="evidence" value="ECO:0007669"/>
    <property type="project" value="UniProtKB-EC"/>
</dbReference>
<feature type="transmembrane region" description="Helical" evidence="7">
    <location>
        <begin position="328"/>
        <end position="351"/>
    </location>
</feature>
<protein>
    <submittedName>
        <fullName evidence="9">Serine/threonine-protein kinase</fullName>
        <ecNumber evidence="9">2.7.11.1</ecNumber>
    </submittedName>
</protein>
<evidence type="ECO:0000313" key="10">
    <source>
        <dbReference type="Proteomes" id="UP001183615"/>
    </source>
</evidence>
<dbReference type="PROSITE" id="PS00108">
    <property type="entry name" value="PROTEIN_KINASE_ST"/>
    <property type="match status" value="1"/>
</dbReference>
<dbReference type="Gene3D" id="3.30.200.20">
    <property type="entry name" value="Phosphorylase Kinase, domain 1"/>
    <property type="match status" value="1"/>
</dbReference>
<evidence type="ECO:0000256" key="3">
    <source>
        <dbReference type="ARBA" id="ARBA00022777"/>
    </source>
</evidence>
<dbReference type="InterPro" id="IPR017441">
    <property type="entry name" value="Protein_kinase_ATP_BS"/>
</dbReference>
<organism evidence="9 10">
    <name type="scientific">Streptomyces johnsoniae</name>
    <dbReference type="NCBI Taxonomy" id="3075532"/>
    <lineage>
        <taxon>Bacteria</taxon>
        <taxon>Bacillati</taxon>
        <taxon>Actinomycetota</taxon>
        <taxon>Actinomycetes</taxon>
        <taxon>Kitasatosporales</taxon>
        <taxon>Streptomycetaceae</taxon>
        <taxon>Streptomyces</taxon>
    </lineage>
</organism>
<feature type="region of interest" description="Disordered" evidence="6">
    <location>
        <begin position="294"/>
        <end position="327"/>
    </location>
</feature>
<dbReference type="CDD" id="cd14014">
    <property type="entry name" value="STKc_PknB_like"/>
    <property type="match status" value="1"/>
</dbReference>
<dbReference type="PROSITE" id="PS00107">
    <property type="entry name" value="PROTEIN_KINASE_ATP"/>
    <property type="match status" value="1"/>
</dbReference>
<dbReference type="SUPFAM" id="SSF56112">
    <property type="entry name" value="Protein kinase-like (PK-like)"/>
    <property type="match status" value="1"/>
</dbReference>
<dbReference type="InterPro" id="IPR011009">
    <property type="entry name" value="Kinase-like_dom_sf"/>
</dbReference>
<feature type="compositionally biased region" description="Pro residues" evidence="6">
    <location>
        <begin position="308"/>
        <end position="325"/>
    </location>
</feature>
<evidence type="ECO:0000256" key="2">
    <source>
        <dbReference type="ARBA" id="ARBA00022741"/>
    </source>
</evidence>
<evidence type="ECO:0000256" key="7">
    <source>
        <dbReference type="SAM" id="Phobius"/>
    </source>
</evidence>
<dbReference type="EMBL" id="JAVREV010000002">
    <property type="protein sequence ID" value="MDT0441706.1"/>
    <property type="molecule type" value="Genomic_DNA"/>
</dbReference>
<keyword evidence="3 9" id="KW-0418">Kinase</keyword>
<dbReference type="Proteomes" id="UP001183615">
    <property type="component" value="Unassembled WGS sequence"/>
</dbReference>
<dbReference type="InterPro" id="IPR008271">
    <property type="entry name" value="Ser/Thr_kinase_AS"/>
</dbReference>
<keyword evidence="7" id="KW-1133">Transmembrane helix</keyword>
<dbReference type="PANTHER" id="PTHR43289">
    <property type="entry name" value="MITOGEN-ACTIVATED PROTEIN KINASE KINASE KINASE 20-RELATED"/>
    <property type="match status" value="1"/>
</dbReference>
<sequence length="507" mass="52891">MAEVRPLGPGDPREIAGYVLHGRLGAGGMGTVYLSATRGGQPVAVKAIHHELAEDPKFRRRFQQEVRAARRVRGRYIVPVLDSNTEGPLPWLATEYVPGPSLARALARHGPLLPSTSLLLMAGVADALGDIHAAQIVHRDLKPSNILLTTDGPAVIDFGIARAAEATPLTGTDTRIGTPAFMAPEQIRGHAPATPAIDIFALGLTVHVAATGVHPFGEGPAPAVLYRIDGEEPDLTACPDSLRPVIARCLAKDPAARPTPAEVVELCRQAGAGLGLPGPFPGAGWLPPAVTAAPPPYSPTRSATIPAASPPLPPPPPPPPPPPARRPAAAIALGAGLATVTVVALVAWLLAGDGDEGNGAATDPSPSAEQTPEETPEPPPEEPSPEEPSPEETLPPAYEVIELAVDFEAVEEKDGEGCGCWSVTARVVNNGDLPVTLDGEFTLEDSPSPGVTDWHFDEFTLAARETSVLFVHYPQADSCRGTYRMEVWGVAPEGPPVSDTIFAACEP</sequence>
<keyword evidence="2 5" id="KW-0547">Nucleotide-binding</keyword>
<reference evidence="10" key="1">
    <citation type="submission" date="2023-07" db="EMBL/GenBank/DDBJ databases">
        <title>30 novel species of actinomycetes from the DSMZ collection.</title>
        <authorList>
            <person name="Nouioui I."/>
        </authorList>
    </citation>
    <scope>NUCLEOTIDE SEQUENCE [LARGE SCALE GENOMIC DNA]</scope>
    <source>
        <strain evidence="10">DSM 41886</strain>
    </source>
</reference>
<dbReference type="PROSITE" id="PS50011">
    <property type="entry name" value="PROTEIN_KINASE_DOM"/>
    <property type="match status" value="1"/>
</dbReference>
<evidence type="ECO:0000256" key="5">
    <source>
        <dbReference type="PROSITE-ProRule" id="PRU10141"/>
    </source>
</evidence>
<comment type="caution">
    <text evidence="9">The sequence shown here is derived from an EMBL/GenBank/DDBJ whole genome shotgun (WGS) entry which is preliminary data.</text>
</comment>
<dbReference type="Gene3D" id="1.10.510.10">
    <property type="entry name" value="Transferase(Phosphotransferase) domain 1"/>
    <property type="match status" value="1"/>
</dbReference>
<evidence type="ECO:0000259" key="8">
    <source>
        <dbReference type="PROSITE" id="PS50011"/>
    </source>
</evidence>
<evidence type="ECO:0000313" key="9">
    <source>
        <dbReference type="EMBL" id="MDT0441706.1"/>
    </source>
</evidence>
<keyword evidence="10" id="KW-1185">Reference proteome</keyword>
<gene>
    <name evidence="9" type="ORF">RM779_03705</name>
</gene>
<dbReference type="Pfam" id="PF00069">
    <property type="entry name" value="Pkinase"/>
    <property type="match status" value="1"/>
</dbReference>
<keyword evidence="7" id="KW-0472">Membrane</keyword>
<feature type="region of interest" description="Disordered" evidence="6">
    <location>
        <begin position="356"/>
        <end position="393"/>
    </location>
</feature>
<dbReference type="InterPro" id="IPR000719">
    <property type="entry name" value="Prot_kinase_dom"/>
</dbReference>
<dbReference type="RefSeq" id="WP_311615732.1">
    <property type="nucleotide sequence ID" value="NZ_JAVREV010000002.1"/>
</dbReference>